<comment type="caution">
    <text evidence="3">The sequence shown here is derived from an EMBL/GenBank/DDBJ whole genome shotgun (WGS) entry which is preliminary data.</text>
</comment>
<accession>A0A9P9AAG7</accession>
<evidence type="ECO:0000256" key="1">
    <source>
        <dbReference type="SAM" id="MobiDB-lite"/>
    </source>
</evidence>
<keyword evidence="2" id="KW-0812">Transmembrane</keyword>
<feature type="transmembrane region" description="Helical" evidence="2">
    <location>
        <begin position="279"/>
        <end position="296"/>
    </location>
</feature>
<feature type="region of interest" description="Disordered" evidence="1">
    <location>
        <begin position="13"/>
        <end position="41"/>
    </location>
</feature>
<dbReference type="EMBL" id="JAGSXJ010000013">
    <property type="protein sequence ID" value="KAH6686421.1"/>
    <property type="molecule type" value="Genomic_DNA"/>
</dbReference>
<organism evidence="3 4">
    <name type="scientific">Plectosphaerella plurivora</name>
    <dbReference type="NCBI Taxonomy" id="936078"/>
    <lineage>
        <taxon>Eukaryota</taxon>
        <taxon>Fungi</taxon>
        <taxon>Dikarya</taxon>
        <taxon>Ascomycota</taxon>
        <taxon>Pezizomycotina</taxon>
        <taxon>Sordariomycetes</taxon>
        <taxon>Hypocreomycetidae</taxon>
        <taxon>Glomerellales</taxon>
        <taxon>Plectosphaerellaceae</taxon>
        <taxon>Plectosphaerella</taxon>
    </lineage>
</organism>
<proteinExistence type="predicted"/>
<evidence type="ECO:0000313" key="3">
    <source>
        <dbReference type="EMBL" id="KAH6686421.1"/>
    </source>
</evidence>
<evidence type="ECO:0000313" key="4">
    <source>
        <dbReference type="Proteomes" id="UP000770015"/>
    </source>
</evidence>
<dbReference type="Proteomes" id="UP000770015">
    <property type="component" value="Unassembled WGS sequence"/>
</dbReference>
<dbReference type="OrthoDB" id="10626417at2759"/>
<keyword evidence="2" id="KW-0472">Membrane</keyword>
<keyword evidence="2" id="KW-1133">Transmembrane helix</keyword>
<keyword evidence="4" id="KW-1185">Reference proteome</keyword>
<reference evidence="3" key="1">
    <citation type="journal article" date="2021" name="Nat. Commun.">
        <title>Genetic determinants of endophytism in the Arabidopsis root mycobiome.</title>
        <authorList>
            <person name="Mesny F."/>
            <person name="Miyauchi S."/>
            <person name="Thiergart T."/>
            <person name="Pickel B."/>
            <person name="Atanasova L."/>
            <person name="Karlsson M."/>
            <person name="Huettel B."/>
            <person name="Barry K.W."/>
            <person name="Haridas S."/>
            <person name="Chen C."/>
            <person name="Bauer D."/>
            <person name="Andreopoulos W."/>
            <person name="Pangilinan J."/>
            <person name="LaButti K."/>
            <person name="Riley R."/>
            <person name="Lipzen A."/>
            <person name="Clum A."/>
            <person name="Drula E."/>
            <person name="Henrissat B."/>
            <person name="Kohler A."/>
            <person name="Grigoriev I.V."/>
            <person name="Martin F.M."/>
            <person name="Hacquard S."/>
        </authorList>
    </citation>
    <scope>NUCLEOTIDE SEQUENCE</scope>
    <source>
        <strain evidence="3">MPI-SDFR-AT-0117</strain>
    </source>
</reference>
<feature type="transmembrane region" description="Helical" evidence="2">
    <location>
        <begin position="246"/>
        <end position="267"/>
    </location>
</feature>
<dbReference type="AlphaFoldDB" id="A0A9P9AAG7"/>
<sequence>MAIFQTFRNLLAQRREDTSQRPGQNTAAEPDELPPRPDAEDKEGDFFLGADMVQHEERRAGFAAVSLDDLKDDRDFYILVRRKLQAARALSKANGGTFEVPSDVKLAKLTFYYFQFFFLPSKTDVIATIPYDECSDNPFTPPRPYYHGTNKPSSGTPELSSETTAEIWDLLRWMDPDIDKAMRIYFQILGEYIRDGVRWPDSGTGLTSVLNMLPRRPSPPALERKPWVKEWCFHASYAPTGRRQGYLWAVAIGGMLVSVLFAAIWLWRVDAKDLQNASTVFLCFAAGFAMLQMIWAQRS</sequence>
<evidence type="ECO:0000256" key="2">
    <source>
        <dbReference type="SAM" id="Phobius"/>
    </source>
</evidence>
<protein>
    <submittedName>
        <fullName evidence="3">Uncharacterized protein</fullName>
    </submittedName>
</protein>
<name>A0A9P9AAG7_9PEZI</name>
<gene>
    <name evidence="3" type="ORF">F5X68DRAFT_240711</name>
</gene>